<dbReference type="AlphaFoldDB" id="A0A840QFD3"/>
<keyword evidence="2" id="KW-1185">Reference proteome</keyword>
<dbReference type="Proteomes" id="UP000584374">
    <property type="component" value="Unassembled WGS sequence"/>
</dbReference>
<proteinExistence type="predicted"/>
<evidence type="ECO:0000313" key="2">
    <source>
        <dbReference type="Proteomes" id="UP000584374"/>
    </source>
</evidence>
<accession>A0A840QFD3</accession>
<comment type="caution">
    <text evidence="1">The sequence shown here is derived from an EMBL/GenBank/DDBJ whole genome shotgun (WGS) entry which is preliminary data.</text>
</comment>
<evidence type="ECO:0000313" key="1">
    <source>
        <dbReference type="EMBL" id="MBB5158777.1"/>
    </source>
</evidence>
<organism evidence="1 2">
    <name type="scientific">Saccharopolyspora phatthalungensis</name>
    <dbReference type="NCBI Taxonomy" id="664693"/>
    <lineage>
        <taxon>Bacteria</taxon>
        <taxon>Bacillati</taxon>
        <taxon>Actinomycetota</taxon>
        <taxon>Actinomycetes</taxon>
        <taxon>Pseudonocardiales</taxon>
        <taxon>Pseudonocardiaceae</taxon>
        <taxon>Saccharopolyspora</taxon>
    </lineage>
</organism>
<reference evidence="1 2" key="1">
    <citation type="submission" date="2020-08" db="EMBL/GenBank/DDBJ databases">
        <title>Sequencing the genomes of 1000 actinobacteria strains.</title>
        <authorList>
            <person name="Klenk H.-P."/>
        </authorList>
    </citation>
    <scope>NUCLEOTIDE SEQUENCE [LARGE SCALE GENOMIC DNA]</scope>
    <source>
        <strain evidence="1 2">DSM 45584</strain>
    </source>
</reference>
<name>A0A840QFD3_9PSEU</name>
<sequence>MRVRSWRRATMRQSTVARCVPKRLRRRRGMNYFECELMR</sequence>
<gene>
    <name evidence="1" type="ORF">BJ970_006376</name>
</gene>
<dbReference type="EMBL" id="JACHIW010000002">
    <property type="protein sequence ID" value="MBB5158777.1"/>
    <property type="molecule type" value="Genomic_DNA"/>
</dbReference>
<protein>
    <submittedName>
        <fullName evidence="1">Uncharacterized protein</fullName>
    </submittedName>
</protein>